<keyword evidence="5" id="KW-0690">Ribosome biogenesis</keyword>
<dbReference type="Pfam" id="PF17403">
    <property type="entry name" value="Nrap_D2"/>
    <property type="match status" value="1"/>
</dbReference>
<dbReference type="InterPro" id="IPR035371">
    <property type="entry name" value="Nrap_D6"/>
</dbReference>
<feature type="domain" description="Nrap protein" evidence="10">
    <location>
        <begin position="664"/>
        <end position="880"/>
    </location>
</feature>
<keyword evidence="3 5" id="KW-0694">RNA-binding</keyword>
<dbReference type="EMBL" id="GL945436">
    <property type="protein sequence ID" value="EGO22752.1"/>
    <property type="molecule type" value="Genomic_DNA"/>
</dbReference>
<dbReference type="InterPro" id="IPR035369">
    <property type="entry name" value="Nrap_D4"/>
</dbReference>
<evidence type="ECO:0000256" key="5">
    <source>
        <dbReference type="RuleBase" id="RU364032"/>
    </source>
</evidence>
<comment type="subcellular location">
    <subcellularLocation>
        <location evidence="1 5">Nucleus</location>
        <location evidence="1 5">Nucleolus</location>
    </subcellularLocation>
</comment>
<dbReference type="InterPro" id="IPR035082">
    <property type="entry name" value="Nrap_D1"/>
</dbReference>
<dbReference type="Gene3D" id="1.10.1410.10">
    <property type="match status" value="1"/>
</dbReference>
<feature type="domain" description="Nrap protein" evidence="11">
    <location>
        <begin position="882"/>
        <end position="1042"/>
    </location>
</feature>
<dbReference type="InterPro" id="IPR035370">
    <property type="entry name" value="Nrap_D5"/>
</dbReference>
<dbReference type="GO" id="GO:0006364">
    <property type="term" value="P:rRNA processing"/>
    <property type="evidence" value="ECO:0007669"/>
    <property type="project" value="UniProtKB-KW"/>
</dbReference>
<evidence type="ECO:0000256" key="4">
    <source>
        <dbReference type="ARBA" id="ARBA00023242"/>
    </source>
</evidence>
<dbReference type="Pfam" id="PF17404">
    <property type="entry name" value="Nrap_D3"/>
    <property type="match status" value="1"/>
</dbReference>
<dbReference type="Pfam" id="PF17405">
    <property type="entry name" value="Nrap_D4"/>
    <property type="match status" value="1"/>
</dbReference>
<evidence type="ECO:0000259" key="11">
    <source>
        <dbReference type="Pfam" id="PF17406"/>
    </source>
</evidence>
<dbReference type="Pfam" id="PF03813">
    <property type="entry name" value="Nrap"/>
    <property type="match status" value="1"/>
</dbReference>
<proteinExistence type="inferred from homology"/>
<feature type="domain" description="Nrap protein" evidence="8">
    <location>
        <begin position="316"/>
        <end position="476"/>
    </location>
</feature>
<dbReference type="GO" id="GO:0006409">
    <property type="term" value="P:tRNA export from nucleus"/>
    <property type="evidence" value="ECO:0007669"/>
    <property type="project" value="TreeGrafter"/>
</dbReference>
<dbReference type="KEGG" id="sla:SERLADRAFT_450501"/>
<comment type="similarity">
    <text evidence="2 5">Belongs to the NRAP family.</text>
</comment>
<dbReference type="GO" id="GO:0032040">
    <property type="term" value="C:small-subunit processome"/>
    <property type="evidence" value="ECO:0007669"/>
    <property type="project" value="TreeGrafter"/>
</dbReference>
<dbReference type="GO" id="GO:0003723">
    <property type="term" value="F:RNA binding"/>
    <property type="evidence" value="ECO:0007669"/>
    <property type="project" value="UniProtKB-KW"/>
</dbReference>
<dbReference type="HOGENOM" id="CLU_003502_1_0_1"/>
<feature type="compositionally biased region" description="Acidic residues" evidence="6">
    <location>
        <begin position="7"/>
        <end position="26"/>
    </location>
</feature>
<dbReference type="InterPro" id="IPR005554">
    <property type="entry name" value="NOL6/Upt22"/>
</dbReference>
<dbReference type="OrthoDB" id="10251401at2759"/>
<evidence type="ECO:0000313" key="13">
    <source>
        <dbReference type="EMBL" id="EGO22752.1"/>
    </source>
</evidence>
<evidence type="ECO:0000256" key="3">
    <source>
        <dbReference type="ARBA" id="ARBA00022884"/>
    </source>
</evidence>
<evidence type="ECO:0000259" key="7">
    <source>
        <dbReference type="Pfam" id="PF03813"/>
    </source>
</evidence>
<dbReference type="PANTHER" id="PTHR17972:SF0">
    <property type="entry name" value="NUCLEOLAR PROTEIN 6"/>
    <property type="match status" value="1"/>
</dbReference>
<keyword evidence="5" id="KW-0698">rRNA processing</keyword>
<accession>F8P0R8</accession>
<dbReference type="AlphaFoldDB" id="F8P0R8"/>
<keyword evidence="4 5" id="KW-0539">Nucleus</keyword>
<dbReference type="RefSeq" id="XP_007319992.1">
    <property type="nucleotide sequence ID" value="XM_007319930.1"/>
</dbReference>
<gene>
    <name evidence="13" type="ORF">SERLADRAFT_450501</name>
</gene>
<name>F8P0R8_SERL9</name>
<evidence type="ECO:0000256" key="6">
    <source>
        <dbReference type="SAM" id="MobiDB-lite"/>
    </source>
</evidence>
<dbReference type="PANTHER" id="PTHR17972">
    <property type="entry name" value="NUCLEOLAR RNA-ASSOCIATED PROTEIN"/>
    <property type="match status" value="1"/>
</dbReference>
<feature type="domain" description="Nrap protein" evidence="12">
    <location>
        <begin position="1047"/>
        <end position="1182"/>
    </location>
</feature>
<dbReference type="Pfam" id="PF17406">
    <property type="entry name" value="Nrap_D5"/>
    <property type="match status" value="1"/>
</dbReference>
<dbReference type="GO" id="GO:0032545">
    <property type="term" value="C:CURI complex"/>
    <property type="evidence" value="ECO:0007669"/>
    <property type="project" value="TreeGrafter"/>
</dbReference>
<dbReference type="Gene3D" id="3.30.70.3030">
    <property type="match status" value="1"/>
</dbReference>
<sequence>MQGDGSEGADEDEWGGFGEDDEEEQDSTTVVAQAEHGGSNNKSKPPTGQELRAIQDASLLYRSNSFKLQIDALLPNVRPKGSQKSPLDHFLMTLHTFLRSLPSIPAQHPLLAYKSLGKQGVAVPYTLPFPTRETKWKVTFEKPTDITLVGSWANKISVKGKDDKHFGVDIAVEMPESLFQEKDYLDGRFFFKRSYYLATIAAAIQDEKSALNVEVFYEAALNDPRLTTIVLRPHKDDSQSDFSNLHAQVRIIPVLPSPSPIPFHRLSPSHTNIRTSSDDPAETQLSTPLYNTTLLLSSLPKADLLTNHKLKEISPAFQDAVMLLRVWANQRGYGEGSQLCVRGFEGKGFWWAALLGLLILGEEPSSTGKTNVRQKPLGRGLSSYQLFKAALYFLSRHEFSKSAIFVKSSEGHTFPPEEYVHHHSAVFVDSSSRVNILANVPLGSLELLRHDARKTLEILDHPTSTSDDPFTQVFLREQRHLSTRFDVVLRVELSRAKLSSSVASSSELDHGSSDNALLSSLSTVLHHGLGNRTQAVVLLHPSSEVRLISEVYPSRLTSIYVGLIYDSDHAFRLVDHGPSVEDQDSEEAKQFRNFWGEKAELRRFKDGRITESVVWEVKTSDERAHIPSMVVRHLLGRHFSLVNEDIQTWQAQFDSSLHFPDSVLDLHESSRGSTGFKAAISAFDNIVKGLKALDDQLPLALLNVSPVSEYLRYTSTFSPLPIPASSSLALPEPLRYLPPMDIILEFEKSAKWPDDLRAIQKMKLAFFESIATVIMKAMGGVKATVVVGETSTKTSAIQDQASLEIMTPQGWAFSARIWHDREATLLDRIINDKPRNRKVGQITDVEHNPELHEARQAKELYTRRFIHAPQHHRAINNLCHRFTAFAGTVRLVKRWLASHWLLQCHVSEEAVEIICAHIFLSSDGVGTSVTDASACVPRSKERGFALVVEYLKEWEWENPLFVPLYSTKDSIVSTKPTGAVVSASSRGVWFISTEQDTEGRVWTAGGPDLIVARRIRSLAVATWDFLCGIENSSGFTVKDLFIHPTVHYDIIIELNSSVLPRYFQNVVADPGVWSRKNVSQGSDMGTVVRPGFDPARLFFNDLARTYGETLKFFYDPYGGNRIGAVWIPTLKNPRLFRVLGGFSSIPNKKENEKAKDKGLVVLNERAVLDEIERLGAGLIERIVLQNS</sequence>
<evidence type="ECO:0000259" key="12">
    <source>
        <dbReference type="Pfam" id="PF17407"/>
    </source>
</evidence>
<evidence type="ECO:0000259" key="10">
    <source>
        <dbReference type="Pfam" id="PF17405"/>
    </source>
</evidence>
<feature type="domain" description="Nrap protein" evidence="9">
    <location>
        <begin position="483"/>
        <end position="640"/>
    </location>
</feature>
<protein>
    <recommendedName>
        <fullName evidence="5">U3 small nucleolar RNA-associated protein 22</fullName>
    </recommendedName>
</protein>
<organism>
    <name type="scientific">Serpula lacrymans var. lacrymans (strain S7.9)</name>
    <name type="common">Dry rot fungus</name>
    <dbReference type="NCBI Taxonomy" id="578457"/>
    <lineage>
        <taxon>Eukaryota</taxon>
        <taxon>Fungi</taxon>
        <taxon>Dikarya</taxon>
        <taxon>Basidiomycota</taxon>
        <taxon>Agaricomycotina</taxon>
        <taxon>Agaricomycetes</taxon>
        <taxon>Agaricomycetidae</taxon>
        <taxon>Boletales</taxon>
        <taxon>Coniophorineae</taxon>
        <taxon>Serpulaceae</taxon>
        <taxon>Serpula</taxon>
    </lineage>
</organism>
<feature type="region of interest" description="Disordered" evidence="6">
    <location>
        <begin position="1"/>
        <end position="49"/>
    </location>
</feature>
<dbReference type="GO" id="GO:0034456">
    <property type="term" value="C:UTP-C complex"/>
    <property type="evidence" value="ECO:0007669"/>
    <property type="project" value="TreeGrafter"/>
</dbReference>
<dbReference type="Pfam" id="PF17407">
    <property type="entry name" value="Nrap_D6"/>
    <property type="match status" value="1"/>
</dbReference>
<dbReference type="GeneID" id="18816663"/>
<reference evidence="13" key="1">
    <citation type="submission" date="2011-04" db="EMBL/GenBank/DDBJ databases">
        <title>Evolution of plant cell wall degrading machinery underlies the functional diversity of forest fungi.</title>
        <authorList>
            <consortium name="US DOE Joint Genome Institute (JGI-PGF)"/>
            <person name="Eastwood D.C."/>
            <person name="Floudas D."/>
            <person name="Binder M."/>
            <person name="Majcherczyk A."/>
            <person name="Schneider P."/>
            <person name="Aerts A."/>
            <person name="Asiegbu F.O."/>
            <person name="Baker S.E."/>
            <person name="Barry K."/>
            <person name="Bendiksby M."/>
            <person name="Blumentritt M."/>
            <person name="Coutinho P.M."/>
            <person name="Cullen D."/>
            <person name="Cullen D."/>
            <person name="Gathman A."/>
            <person name="Goodell B."/>
            <person name="Henrissat B."/>
            <person name="Ihrmark K."/>
            <person name="Kauserud H."/>
            <person name="Kohler A."/>
            <person name="LaButti K."/>
            <person name="Lapidus A."/>
            <person name="Lavin J.L."/>
            <person name="Lee Y.-H."/>
            <person name="Lindquist E."/>
            <person name="Lilly W."/>
            <person name="Lucas S."/>
            <person name="Morin E."/>
            <person name="Murat C."/>
            <person name="Oguiza J.A."/>
            <person name="Park J."/>
            <person name="Pisabarro A.G."/>
            <person name="Riley R."/>
            <person name="Rosling A."/>
            <person name="Salamov A."/>
            <person name="Schmidt O."/>
            <person name="Schmutz J."/>
            <person name="Skrede I."/>
            <person name="Stenlid J."/>
            <person name="Wiebenga A."/>
            <person name="Xie X."/>
            <person name="Kues U."/>
            <person name="Hibbett D.S."/>
            <person name="Hoffmeister D."/>
            <person name="Hogberg N."/>
            <person name="Martin F."/>
            <person name="Grigoriev I.V."/>
            <person name="Watkinson S.C."/>
        </authorList>
    </citation>
    <scope>NUCLEOTIDE SEQUENCE</scope>
    <source>
        <strain evidence="13">S7.9</strain>
    </source>
</reference>
<feature type="domain" description="Nrap protein" evidence="7">
    <location>
        <begin position="168"/>
        <end position="311"/>
    </location>
</feature>
<evidence type="ECO:0000256" key="1">
    <source>
        <dbReference type="ARBA" id="ARBA00004604"/>
    </source>
</evidence>
<dbReference type="InterPro" id="IPR035367">
    <property type="entry name" value="Nrap_D2"/>
</dbReference>
<dbReference type="Proteomes" id="UP000008064">
    <property type="component" value="Unassembled WGS sequence"/>
</dbReference>
<keyword evidence="5" id="KW-0687">Ribonucleoprotein</keyword>
<evidence type="ECO:0000256" key="2">
    <source>
        <dbReference type="ARBA" id="ARBA00006674"/>
    </source>
</evidence>
<dbReference type="InterPro" id="IPR035368">
    <property type="entry name" value="Nrap_D3"/>
</dbReference>
<evidence type="ECO:0000259" key="9">
    <source>
        <dbReference type="Pfam" id="PF17404"/>
    </source>
</evidence>
<evidence type="ECO:0000259" key="8">
    <source>
        <dbReference type="Pfam" id="PF17403"/>
    </source>
</evidence>